<evidence type="ECO:0000313" key="2">
    <source>
        <dbReference type="Proteomes" id="UP000248329"/>
    </source>
</evidence>
<reference evidence="1" key="1">
    <citation type="submission" date="2018-01" db="EMBL/GenBank/DDBJ databases">
        <authorList>
            <person name="Krukenberg V."/>
        </authorList>
    </citation>
    <scope>NUCLEOTIDE SEQUENCE</scope>
    <source>
        <strain evidence="1">E20ANME2</strain>
    </source>
</reference>
<proteinExistence type="predicted"/>
<protein>
    <submittedName>
        <fullName evidence="1">Uncharacterized protein</fullName>
    </submittedName>
</protein>
<dbReference type="EMBL" id="PQXF01000012">
    <property type="protein sequence ID" value="PXF60729.1"/>
    <property type="molecule type" value="Genomic_DNA"/>
</dbReference>
<name>A0AC61L2V7_9EURY</name>
<gene>
    <name evidence="1" type="ORF">C4B59_07825</name>
</gene>
<accession>A0AC61L2V7</accession>
<sequence length="113" mass="12945">MKGIYGFKVCPFCGGKVEYAGIKSGHIFPAAHTGQMYLCNRCGYQGSFILEIDDAEEVKETREGCRHPIKAGKLKTPSFRFPDNWIWFWRVVLALMVVMLVVGSWANLYEMFR</sequence>
<comment type="caution">
    <text evidence="1">The sequence shown here is derived from an EMBL/GenBank/DDBJ whole genome shotgun (WGS) entry which is preliminary data.</text>
</comment>
<evidence type="ECO:0000313" key="1">
    <source>
        <dbReference type="EMBL" id="PXF60729.1"/>
    </source>
</evidence>
<organism evidence="1 2">
    <name type="scientific">Candidatus Methanogaster sp</name>
    <dbReference type="NCBI Taxonomy" id="3386292"/>
    <lineage>
        <taxon>Archaea</taxon>
        <taxon>Methanobacteriati</taxon>
        <taxon>Methanobacteriota</taxon>
        <taxon>Stenosarchaea group</taxon>
        <taxon>Methanomicrobia</taxon>
        <taxon>Methanosarcinales</taxon>
        <taxon>ANME-2 cluster</taxon>
        <taxon>Candidatus Methanogasteraceae</taxon>
        <taxon>Candidatus Methanogaster</taxon>
    </lineage>
</organism>
<dbReference type="Proteomes" id="UP000248329">
    <property type="component" value="Unassembled WGS sequence"/>
</dbReference>